<dbReference type="PANTHER" id="PTHR11059:SF0">
    <property type="entry name" value="DNA REPAIR PROTEIN RECN"/>
    <property type="match status" value="1"/>
</dbReference>
<dbReference type="GO" id="GO:0009432">
    <property type="term" value="P:SOS response"/>
    <property type="evidence" value="ECO:0007669"/>
    <property type="project" value="UniProtKB-ARBA"/>
</dbReference>
<dbReference type="Pfam" id="PF13476">
    <property type="entry name" value="AAA_23"/>
    <property type="match status" value="1"/>
</dbReference>
<dbReference type="FunFam" id="3.40.50.300:FF:000356">
    <property type="entry name" value="DNA repair protein RecN"/>
    <property type="match status" value="1"/>
</dbReference>
<dbReference type="PIRSF" id="PIRSF003128">
    <property type="entry name" value="RecN"/>
    <property type="match status" value="1"/>
</dbReference>
<evidence type="ECO:0000256" key="3">
    <source>
        <dbReference type="ARBA" id="ARBA00021315"/>
    </source>
</evidence>
<dbReference type="InterPro" id="IPR027417">
    <property type="entry name" value="P-loop_NTPase"/>
</dbReference>
<feature type="coiled-coil region" evidence="10">
    <location>
        <begin position="173"/>
        <end position="251"/>
    </location>
</feature>
<dbReference type="GO" id="GO:0016887">
    <property type="term" value="F:ATP hydrolysis activity"/>
    <property type="evidence" value="ECO:0007669"/>
    <property type="project" value="InterPro"/>
</dbReference>
<dbReference type="AlphaFoldDB" id="A0A0S2KFP0"/>
<dbReference type="Gene3D" id="3.40.50.300">
    <property type="entry name" value="P-loop containing nucleotide triphosphate hydrolases"/>
    <property type="match status" value="2"/>
</dbReference>
<evidence type="ECO:0000256" key="10">
    <source>
        <dbReference type="SAM" id="Coils"/>
    </source>
</evidence>
<evidence type="ECO:0000313" key="13">
    <source>
        <dbReference type="Proteomes" id="UP000065641"/>
    </source>
</evidence>
<evidence type="ECO:0000256" key="8">
    <source>
        <dbReference type="ARBA" id="ARBA00033408"/>
    </source>
</evidence>
<comment type="similarity">
    <text evidence="2 9">Belongs to the RecN family.</text>
</comment>
<dbReference type="PATRIC" id="fig|1249552.3.peg.2515"/>
<evidence type="ECO:0000259" key="11">
    <source>
        <dbReference type="Pfam" id="PF13476"/>
    </source>
</evidence>
<dbReference type="GO" id="GO:0006310">
    <property type="term" value="P:DNA recombination"/>
    <property type="evidence" value="ECO:0007669"/>
    <property type="project" value="InterPro"/>
</dbReference>
<accession>A0A0S2KFP0</accession>
<comment type="function">
    <text evidence="1 9">May be involved in recombinational repair of damaged DNA.</text>
</comment>
<evidence type="ECO:0000256" key="7">
    <source>
        <dbReference type="ARBA" id="ARBA00023204"/>
    </source>
</evidence>
<keyword evidence="5 9" id="KW-0227">DNA damage</keyword>
<dbReference type="NCBIfam" id="TIGR00634">
    <property type="entry name" value="recN"/>
    <property type="match status" value="1"/>
</dbReference>
<dbReference type="SUPFAM" id="SSF52540">
    <property type="entry name" value="P-loop containing nucleoside triphosphate hydrolases"/>
    <property type="match status" value="2"/>
</dbReference>
<keyword evidence="4" id="KW-0547">Nucleotide-binding</keyword>
<keyword evidence="6" id="KW-0067">ATP-binding</keyword>
<keyword evidence="13" id="KW-1185">Reference proteome</keyword>
<keyword evidence="7 9" id="KW-0234">DNA repair</keyword>
<evidence type="ECO:0000256" key="6">
    <source>
        <dbReference type="ARBA" id="ARBA00022840"/>
    </source>
</evidence>
<dbReference type="NCBIfam" id="NF008121">
    <property type="entry name" value="PRK10869.1"/>
    <property type="match status" value="1"/>
</dbReference>
<feature type="coiled-coil region" evidence="10">
    <location>
        <begin position="343"/>
        <end position="377"/>
    </location>
</feature>
<organism evidence="12 13">
    <name type="scientific">Pseudohongiella spirulinae</name>
    <dbReference type="NCBI Taxonomy" id="1249552"/>
    <lineage>
        <taxon>Bacteria</taxon>
        <taxon>Pseudomonadati</taxon>
        <taxon>Pseudomonadota</taxon>
        <taxon>Gammaproteobacteria</taxon>
        <taxon>Pseudomonadales</taxon>
        <taxon>Pseudohongiellaceae</taxon>
        <taxon>Pseudohongiella</taxon>
    </lineage>
</organism>
<evidence type="ECO:0000256" key="1">
    <source>
        <dbReference type="ARBA" id="ARBA00003618"/>
    </source>
</evidence>
<dbReference type="GO" id="GO:0006302">
    <property type="term" value="P:double-strand break repair"/>
    <property type="evidence" value="ECO:0007669"/>
    <property type="project" value="InterPro"/>
</dbReference>
<proteinExistence type="inferred from homology"/>
<evidence type="ECO:0000256" key="5">
    <source>
        <dbReference type="ARBA" id="ARBA00022763"/>
    </source>
</evidence>
<name>A0A0S2KFP0_9GAMM</name>
<evidence type="ECO:0000256" key="4">
    <source>
        <dbReference type="ARBA" id="ARBA00022741"/>
    </source>
</evidence>
<dbReference type="EMBL" id="CP013189">
    <property type="protein sequence ID" value="ALO47133.1"/>
    <property type="molecule type" value="Genomic_DNA"/>
</dbReference>
<protein>
    <recommendedName>
        <fullName evidence="3 9">DNA repair protein RecN</fullName>
    </recommendedName>
    <alternativeName>
        <fullName evidence="8 9">Recombination protein N</fullName>
    </alternativeName>
</protein>
<feature type="domain" description="Rad50/SbcC-type AAA" evidence="11">
    <location>
        <begin position="24"/>
        <end position="239"/>
    </location>
</feature>
<reference evidence="12 13" key="1">
    <citation type="submission" date="2015-11" db="EMBL/GenBank/DDBJ databases">
        <authorList>
            <person name="Zhang Y."/>
            <person name="Guo Z."/>
        </authorList>
    </citation>
    <scope>NUCLEOTIDE SEQUENCE [LARGE SCALE GENOMIC DNA]</scope>
    <source>
        <strain evidence="12 13">KCTC 32221</strain>
    </source>
</reference>
<dbReference type="GO" id="GO:0043590">
    <property type="term" value="C:bacterial nucleoid"/>
    <property type="evidence" value="ECO:0007669"/>
    <property type="project" value="TreeGrafter"/>
</dbReference>
<dbReference type="InterPro" id="IPR004604">
    <property type="entry name" value="DNA_recomb/repair_RecN"/>
</dbReference>
<dbReference type="CDD" id="cd03241">
    <property type="entry name" value="ABC_RecN"/>
    <property type="match status" value="2"/>
</dbReference>
<dbReference type="RefSeq" id="WP_237113327.1">
    <property type="nucleotide sequence ID" value="NZ_CP013189.1"/>
</dbReference>
<dbReference type="InterPro" id="IPR038729">
    <property type="entry name" value="Rad50/SbcC_AAA"/>
</dbReference>
<keyword evidence="10" id="KW-0175">Coiled coil</keyword>
<dbReference type="FunFam" id="3.40.50.300:FF:000319">
    <property type="entry name" value="DNA repair protein RecN"/>
    <property type="match status" value="1"/>
</dbReference>
<dbReference type="STRING" id="1249552.PS2015_2499"/>
<dbReference type="Proteomes" id="UP000065641">
    <property type="component" value="Chromosome"/>
</dbReference>
<evidence type="ECO:0000256" key="9">
    <source>
        <dbReference type="PIRNR" id="PIRNR003128"/>
    </source>
</evidence>
<gene>
    <name evidence="12" type="ORF">PS2015_2499</name>
</gene>
<evidence type="ECO:0000256" key="2">
    <source>
        <dbReference type="ARBA" id="ARBA00009441"/>
    </source>
</evidence>
<dbReference type="GO" id="GO:0005524">
    <property type="term" value="F:ATP binding"/>
    <property type="evidence" value="ECO:0007669"/>
    <property type="project" value="UniProtKB-KW"/>
</dbReference>
<sequence length="573" mass="63336">MIQGLNSAKLLINDYNHIIMLTHLSISNYAIAEALKIEFSSGMTAITGETGAGKSIILGAMSLILGDRADRDVVRSGCERADISAEFDLSHLTAARHWLDENTLHGDDPAICLIRRSITADGRSRAWINGSQVTLQSLSALGALLMDIHSQHEHHSLLKKTTHQQLLDDFASISKQSERLAELSEQWRAARRKLTELQQLSDEQSAQQELARYQLEELQLLAVSTEELEQLDAELDQLTHAETRLASLQKLLLLCREDDEVNIIQMLQHSQQLLVDCDASATAFQDILELLNTALIQVEEAAGEINRRMDAIEINPERLSQVNERLSDIHQLARKHKVRPEQLPELQAQIEQQLQSLADNNDEIRLLEKNVDELNGQWLTLAKTVSAARRHAADKLTLAINEQLQALAMRDARLHIAFNATDAEKPQQFGLEQAEFLISTNAGQAAKPLARIASGGELSRISLAIQVITALTSDTPTLVFDEVDVGIGGDVAKTVGRLLKLLGQRSQILCVTHQPLVASQANQHLLVSKTAEDGATQSYINTLDAEQRLQEIARMLGGNSEKSLAHARELIAN</sequence>
<dbReference type="PANTHER" id="PTHR11059">
    <property type="entry name" value="DNA REPAIR PROTEIN RECN"/>
    <property type="match status" value="1"/>
</dbReference>
<evidence type="ECO:0000313" key="12">
    <source>
        <dbReference type="EMBL" id="ALO47133.1"/>
    </source>
</evidence>
<dbReference type="KEGG" id="pspi:PS2015_2499"/>